<organism evidence="1 2">
    <name type="scientific">Solirubrobacter pauli</name>
    <dbReference type="NCBI Taxonomy" id="166793"/>
    <lineage>
        <taxon>Bacteria</taxon>
        <taxon>Bacillati</taxon>
        <taxon>Actinomycetota</taxon>
        <taxon>Thermoleophilia</taxon>
        <taxon>Solirubrobacterales</taxon>
        <taxon>Solirubrobacteraceae</taxon>
        <taxon>Solirubrobacter</taxon>
    </lineage>
</organism>
<accession>A0A660KVJ2</accession>
<dbReference type="EMBL" id="RBIL01000003">
    <property type="protein sequence ID" value="RKQ85023.1"/>
    <property type="molecule type" value="Genomic_DNA"/>
</dbReference>
<protein>
    <submittedName>
        <fullName evidence="1">Uncharacterized protein</fullName>
    </submittedName>
</protein>
<sequence length="276" mass="30218">MPTVLILANETIAGGALLNRIKERAEDGSRFFVVVPQTRPRHGNVIYDDVVRDSAQVRMELAVEYIRDLGAVGDGEVGDADPFNAAMDAFRAHPIDEIIVGTKPASNSAWMKRDIIERLEDETGVPVEHVVVDVDKDGLPFDVTLVVANLTSAAPELVERLKAMAEESEKPKRYVLIVPQDGTDGEHVRGARQRGRRLLASLDDVGIIAAGMIGDPDPYTAIMNAVQYFYVHDILISTLPEGSSQWVADKLVERVRDSTHLPVEHIEAHVNETAGA</sequence>
<dbReference type="OrthoDB" id="5184682at2"/>
<dbReference type="RefSeq" id="WP_121258619.1">
    <property type="nucleotide sequence ID" value="NZ_RBIL01000003.1"/>
</dbReference>
<keyword evidence="2" id="KW-1185">Reference proteome</keyword>
<evidence type="ECO:0000313" key="2">
    <source>
        <dbReference type="Proteomes" id="UP000278962"/>
    </source>
</evidence>
<dbReference type="Gene3D" id="3.40.50.620">
    <property type="entry name" value="HUPs"/>
    <property type="match status" value="2"/>
</dbReference>
<dbReference type="AlphaFoldDB" id="A0A660KVJ2"/>
<gene>
    <name evidence="1" type="ORF">C8N24_6657</name>
</gene>
<comment type="caution">
    <text evidence="1">The sequence shown here is derived from an EMBL/GenBank/DDBJ whole genome shotgun (WGS) entry which is preliminary data.</text>
</comment>
<dbReference type="InterPro" id="IPR014729">
    <property type="entry name" value="Rossmann-like_a/b/a_fold"/>
</dbReference>
<name>A0A660KVJ2_9ACTN</name>
<proteinExistence type="predicted"/>
<reference evidence="1 2" key="1">
    <citation type="submission" date="2018-10" db="EMBL/GenBank/DDBJ databases">
        <title>Genomic Encyclopedia of Archaeal and Bacterial Type Strains, Phase II (KMG-II): from individual species to whole genera.</title>
        <authorList>
            <person name="Goeker M."/>
        </authorList>
    </citation>
    <scope>NUCLEOTIDE SEQUENCE [LARGE SCALE GENOMIC DNA]</scope>
    <source>
        <strain evidence="1 2">DSM 14954</strain>
    </source>
</reference>
<evidence type="ECO:0000313" key="1">
    <source>
        <dbReference type="EMBL" id="RKQ85023.1"/>
    </source>
</evidence>
<dbReference type="SUPFAM" id="SSF52402">
    <property type="entry name" value="Adenine nucleotide alpha hydrolases-like"/>
    <property type="match status" value="2"/>
</dbReference>
<dbReference type="Proteomes" id="UP000278962">
    <property type="component" value="Unassembled WGS sequence"/>
</dbReference>